<proteinExistence type="predicted"/>
<sequence>MTCLESGDRNGQNDSDSPPGPGRTLCVRRDNVLHARAVLLREANELRAFLTVMARGLEIPPLADDLVSRDAAAAFTHRLRDADDSYFMRCWQYTDNLLAAAAELATVARKYGYTEAEIAASSPLFAGRSADDGAEAFLAATVVE</sequence>
<evidence type="ECO:0000313" key="2">
    <source>
        <dbReference type="EMBL" id="SHH11254.1"/>
    </source>
</evidence>
<reference evidence="2 3" key="1">
    <citation type="submission" date="2016-11" db="EMBL/GenBank/DDBJ databases">
        <authorList>
            <person name="Jaros S."/>
            <person name="Januszkiewicz K."/>
            <person name="Wedrychowicz H."/>
        </authorList>
    </citation>
    <scope>NUCLEOTIDE SEQUENCE [LARGE SCALE GENOMIC DNA]</scope>
    <source>
        <strain evidence="2 3">DSM 44523</strain>
    </source>
</reference>
<evidence type="ECO:0008006" key="4">
    <source>
        <dbReference type="Google" id="ProtNLM"/>
    </source>
</evidence>
<evidence type="ECO:0000256" key="1">
    <source>
        <dbReference type="SAM" id="MobiDB-lite"/>
    </source>
</evidence>
<feature type="region of interest" description="Disordered" evidence="1">
    <location>
        <begin position="1"/>
        <end position="24"/>
    </location>
</feature>
<dbReference type="EMBL" id="FQVN01000023">
    <property type="protein sequence ID" value="SHH11254.1"/>
    <property type="molecule type" value="Genomic_DNA"/>
</dbReference>
<accession>A0A1M5QAQ5</accession>
<dbReference type="RefSeq" id="WP_073490131.1">
    <property type="nucleotide sequence ID" value="NZ_FQVN01000023.1"/>
</dbReference>
<dbReference type="Proteomes" id="UP000184501">
    <property type="component" value="Unassembled WGS sequence"/>
</dbReference>
<dbReference type="AlphaFoldDB" id="A0A1M5QAQ5"/>
<organism evidence="2 3">
    <name type="scientific">Streptoalloteichus hindustanus</name>
    <dbReference type="NCBI Taxonomy" id="2017"/>
    <lineage>
        <taxon>Bacteria</taxon>
        <taxon>Bacillati</taxon>
        <taxon>Actinomycetota</taxon>
        <taxon>Actinomycetes</taxon>
        <taxon>Pseudonocardiales</taxon>
        <taxon>Pseudonocardiaceae</taxon>
        <taxon>Streptoalloteichus</taxon>
    </lineage>
</organism>
<protein>
    <recommendedName>
        <fullName evidence="4">PE family protein</fullName>
    </recommendedName>
</protein>
<keyword evidence="3" id="KW-1185">Reference proteome</keyword>
<dbReference type="STRING" id="2017.SAMN05444320_1235"/>
<gene>
    <name evidence="2" type="ORF">SAMN05444320_1235</name>
</gene>
<evidence type="ECO:0000313" key="3">
    <source>
        <dbReference type="Proteomes" id="UP000184501"/>
    </source>
</evidence>
<name>A0A1M5QAQ5_STRHI</name>
<dbReference type="OrthoDB" id="3697873at2"/>